<keyword evidence="1" id="KW-1133">Transmembrane helix</keyword>
<evidence type="ECO:0000313" key="2">
    <source>
        <dbReference type="EMBL" id="MFC3877123.1"/>
    </source>
</evidence>
<sequence length="236" mass="27215">MENSKSARYFKYAIGEIILVVIGILIALQINNWNEKRKLSAERKQLITSIKEDLSADVLMLSNLLEETIKDQNTLKQQSDYISSVSFTMDSLVNFTNKASQFYNPFEGFNNNAYNSAKSSGNIEIINNKLKNNLFELSVLQEKVQSTLNKYSDIYVDHIMNLNERYPFILDFSFIKSGEIRELMWSDIDKKDLALRLNGWGTSKGNLYRLMTRELKAVLEKTKAVLMLIENETSHD</sequence>
<accession>A0ABV8AGB7</accession>
<comment type="caution">
    <text evidence="2">The sequence shown here is derived from an EMBL/GenBank/DDBJ whole genome shotgun (WGS) entry which is preliminary data.</text>
</comment>
<evidence type="ECO:0000256" key="1">
    <source>
        <dbReference type="SAM" id="Phobius"/>
    </source>
</evidence>
<proteinExistence type="predicted"/>
<name>A0ABV8AGB7_9FLAO</name>
<dbReference type="RefSeq" id="WP_386098810.1">
    <property type="nucleotide sequence ID" value="NZ_JBHSAT010000004.1"/>
</dbReference>
<keyword evidence="1" id="KW-0472">Membrane</keyword>
<protein>
    <submittedName>
        <fullName evidence="2">DUF6090 family protein</fullName>
    </submittedName>
</protein>
<dbReference type="Pfam" id="PF19578">
    <property type="entry name" value="DUF6090"/>
    <property type="match status" value="1"/>
</dbReference>
<reference evidence="3" key="1">
    <citation type="journal article" date="2019" name="Int. J. Syst. Evol. Microbiol.">
        <title>The Global Catalogue of Microorganisms (GCM) 10K type strain sequencing project: providing services to taxonomists for standard genome sequencing and annotation.</title>
        <authorList>
            <consortium name="The Broad Institute Genomics Platform"/>
            <consortium name="The Broad Institute Genome Sequencing Center for Infectious Disease"/>
            <person name="Wu L."/>
            <person name="Ma J."/>
        </authorList>
    </citation>
    <scope>NUCLEOTIDE SEQUENCE [LARGE SCALE GENOMIC DNA]</scope>
    <source>
        <strain evidence="3">CECT 8979</strain>
    </source>
</reference>
<evidence type="ECO:0000313" key="3">
    <source>
        <dbReference type="Proteomes" id="UP001595812"/>
    </source>
</evidence>
<gene>
    <name evidence="2" type="ORF">ACFOSX_07740</name>
</gene>
<dbReference type="Proteomes" id="UP001595812">
    <property type="component" value="Unassembled WGS sequence"/>
</dbReference>
<dbReference type="EMBL" id="JBHSAT010000004">
    <property type="protein sequence ID" value="MFC3877123.1"/>
    <property type="molecule type" value="Genomic_DNA"/>
</dbReference>
<feature type="transmembrane region" description="Helical" evidence="1">
    <location>
        <begin position="12"/>
        <end position="30"/>
    </location>
</feature>
<keyword evidence="3" id="KW-1185">Reference proteome</keyword>
<organism evidence="2 3">
    <name type="scientific">Winogradskyella maritima</name>
    <dbReference type="NCBI Taxonomy" id="1517766"/>
    <lineage>
        <taxon>Bacteria</taxon>
        <taxon>Pseudomonadati</taxon>
        <taxon>Bacteroidota</taxon>
        <taxon>Flavobacteriia</taxon>
        <taxon>Flavobacteriales</taxon>
        <taxon>Flavobacteriaceae</taxon>
        <taxon>Winogradskyella</taxon>
    </lineage>
</organism>
<keyword evidence="1" id="KW-0812">Transmembrane</keyword>
<dbReference type="InterPro" id="IPR045749">
    <property type="entry name" value="DUF6090"/>
</dbReference>